<organism evidence="4">
    <name type="scientific">marine metagenome</name>
    <dbReference type="NCBI Taxonomy" id="408172"/>
    <lineage>
        <taxon>unclassified sequences</taxon>
        <taxon>metagenomes</taxon>
        <taxon>ecological metagenomes</taxon>
    </lineage>
</organism>
<keyword evidence="1" id="KW-0732">Signal</keyword>
<dbReference type="PANTHER" id="PTHR34512">
    <property type="entry name" value="CELL SURFACE PROTEIN"/>
    <property type="match status" value="1"/>
</dbReference>
<sequence>PPQPAWSGPAKWDAYAGIRGLRSMRNYDPVFHVVVASGRVFFGSTVDDSVRCLDALTGETRWIHHTDGPVRIAPTFHDNRIYFGSDDGTVRCVNADQGNLIWSFRPKPLDRLILNNGRLIPFWPIRTGVLVRDGTAYFAASLLPWKESYLCAVNAETGKATTEGHFIKRIDSVSFEGALLASDDHLVAPQGRVSPLIYRRTSGKLLGGLKGGGGCFVMLTPEAGILHGPGNKTGWITDSKQSDRSTYATYKDGNAMVVDGNTAYLLTDTSLFAMDRSTKQTKWAIDCEFPHSLAKASGMLYTGGIDKLAAFNSENGKLTWKTPIAGRVHGLAISNGALYASTDHGGIYCFRPTSDKPYTEPRQHIKDAAKEISPIKAIDTLNDKTIVSRWVFQDEAREGKIVRNLTGGHPATLIGTAKLKRVENRQVLELDGSTSALITSDLSISELPTKKFSVEAWVRVDTPHAWGGIIGAMQDNGSYEKGWLLGFANSRFSFALNGKGGDDRLNYMTAAQDFILEQWYHLVATYDGSTMNLYVNGEVAATSNSQSGAVQYPPDAFYEIGAYHDDDEQFFTKGMIHEIRLYDRILAVEEIKNHTSEAKFPPPELPTPAMELASGPTLKFTSRSEAEIWWKTTLPSPTKLILTGLNDEDRTIREDGLKTEHRATIRGLQHNRVYTFRIETKGADGKLIQTQEFECDTLFNFTIPDVSPLTAIKVSDDIKQTAASILEETGITQGICLLVDSGDGVLAHELAQQSQLRIIGLDENHENVRLSRRLLTSAGSYGARVAVHLFDPTNPLPLNGMFANLIYLKPKNGHTQLTKEINPVANWLRPDGGVAYIQFPSGTDKETMRQQVWFKELQEAAINKGLKLETGNAGIKLTRGPLAGSGEWSHQYGNASNAA</sequence>
<dbReference type="SMART" id="SM00560">
    <property type="entry name" value="LamGL"/>
    <property type="match status" value="1"/>
</dbReference>
<feature type="non-terminal residue" evidence="4">
    <location>
        <position position="1"/>
    </location>
</feature>
<accession>A0A381Z6C8</accession>
<dbReference type="Pfam" id="PF13360">
    <property type="entry name" value="PQQ_2"/>
    <property type="match status" value="1"/>
</dbReference>
<keyword evidence="2" id="KW-1015">Disulfide bond</keyword>
<feature type="non-terminal residue" evidence="4">
    <location>
        <position position="899"/>
    </location>
</feature>
<name>A0A381Z6C8_9ZZZZ</name>
<proteinExistence type="predicted"/>
<dbReference type="PANTHER" id="PTHR34512:SF30">
    <property type="entry name" value="OUTER MEMBRANE PROTEIN ASSEMBLY FACTOR BAMB"/>
    <property type="match status" value="1"/>
</dbReference>
<reference evidence="4" key="1">
    <citation type="submission" date="2018-05" db="EMBL/GenBank/DDBJ databases">
        <authorList>
            <person name="Lanie J.A."/>
            <person name="Ng W.-L."/>
            <person name="Kazmierczak K.M."/>
            <person name="Andrzejewski T.M."/>
            <person name="Davidsen T.M."/>
            <person name="Wayne K.J."/>
            <person name="Tettelin H."/>
            <person name="Glass J.I."/>
            <person name="Rusch D."/>
            <person name="Podicherti R."/>
            <person name="Tsui H.-C.T."/>
            <person name="Winkler M.E."/>
        </authorList>
    </citation>
    <scope>NUCLEOTIDE SEQUENCE</scope>
</reference>
<dbReference type="InterPro" id="IPR006558">
    <property type="entry name" value="LamG-like"/>
</dbReference>
<dbReference type="Pfam" id="PF13385">
    <property type="entry name" value="Laminin_G_3"/>
    <property type="match status" value="1"/>
</dbReference>
<dbReference type="AlphaFoldDB" id="A0A381Z6C8"/>
<gene>
    <name evidence="4" type="ORF">METZ01_LOCUS137700</name>
</gene>
<dbReference type="SUPFAM" id="SSF53335">
    <property type="entry name" value="S-adenosyl-L-methionine-dependent methyltransferases"/>
    <property type="match status" value="1"/>
</dbReference>
<protein>
    <recommendedName>
        <fullName evidence="3">LamG-like jellyroll fold domain-containing protein</fullName>
    </recommendedName>
</protein>
<dbReference type="SMART" id="SM00564">
    <property type="entry name" value="PQQ"/>
    <property type="match status" value="5"/>
</dbReference>
<dbReference type="InterPro" id="IPR029063">
    <property type="entry name" value="SAM-dependent_MTases_sf"/>
</dbReference>
<dbReference type="SUPFAM" id="SSF50998">
    <property type="entry name" value="Quinoprotein alcohol dehydrogenase-like"/>
    <property type="match status" value="1"/>
</dbReference>
<dbReference type="InterPro" id="IPR013320">
    <property type="entry name" value="ConA-like_dom_sf"/>
</dbReference>
<evidence type="ECO:0000256" key="1">
    <source>
        <dbReference type="ARBA" id="ARBA00022729"/>
    </source>
</evidence>
<dbReference type="InterPro" id="IPR002372">
    <property type="entry name" value="PQQ_rpt_dom"/>
</dbReference>
<dbReference type="EMBL" id="UINC01020138">
    <property type="protein sequence ID" value="SVA84846.1"/>
    <property type="molecule type" value="Genomic_DNA"/>
</dbReference>
<dbReference type="InterPro" id="IPR018391">
    <property type="entry name" value="PQQ_b-propeller_rpt"/>
</dbReference>
<evidence type="ECO:0000256" key="2">
    <source>
        <dbReference type="ARBA" id="ARBA00023157"/>
    </source>
</evidence>
<evidence type="ECO:0000259" key="3">
    <source>
        <dbReference type="SMART" id="SM00560"/>
    </source>
</evidence>
<evidence type="ECO:0000313" key="4">
    <source>
        <dbReference type="EMBL" id="SVA84846.1"/>
    </source>
</evidence>
<dbReference type="Gene3D" id="2.130.10.10">
    <property type="entry name" value="YVTN repeat-like/Quinoprotein amine dehydrogenase"/>
    <property type="match status" value="1"/>
</dbReference>
<dbReference type="InterPro" id="IPR011047">
    <property type="entry name" value="Quinoprotein_ADH-like_sf"/>
</dbReference>
<dbReference type="Gene3D" id="2.60.120.200">
    <property type="match status" value="1"/>
</dbReference>
<dbReference type="InterPro" id="IPR015943">
    <property type="entry name" value="WD40/YVTN_repeat-like_dom_sf"/>
</dbReference>
<dbReference type="SUPFAM" id="SSF49899">
    <property type="entry name" value="Concanavalin A-like lectins/glucanases"/>
    <property type="match status" value="1"/>
</dbReference>
<feature type="domain" description="LamG-like jellyroll fold" evidence="3">
    <location>
        <begin position="450"/>
        <end position="589"/>
    </location>
</feature>